<dbReference type="AlphaFoldDB" id="A0AAD9RJJ3"/>
<dbReference type="InterPro" id="IPR008183">
    <property type="entry name" value="Aldose_1/G6P_1-epimerase"/>
</dbReference>
<dbReference type="PANTHER" id="PTHR10091">
    <property type="entry name" value="ALDOSE-1-EPIMERASE"/>
    <property type="match status" value="1"/>
</dbReference>
<keyword evidence="6" id="KW-0119">Carbohydrate metabolism</keyword>
<comment type="similarity">
    <text evidence="3">Belongs to the aldose epimerase family.</text>
</comment>
<keyword evidence="10" id="KW-1185">Reference proteome</keyword>
<dbReference type="InterPro" id="IPR014718">
    <property type="entry name" value="GH-type_carb-bd"/>
</dbReference>
<protein>
    <recommendedName>
        <fullName evidence="4">Galactose mutarotase</fullName>
    </recommendedName>
    <alternativeName>
        <fullName evidence="7">Aldose 1-epimerase</fullName>
    </alternativeName>
</protein>
<dbReference type="GO" id="GO:0030246">
    <property type="term" value="F:carbohydrate binding"/>
    <property type="evidence" value="ECO:0007669"/>
    <property type="project" value="InterPro"/>
</dbReference>
<gene>
    <name evidence="9" type="ORF">KPH14_006008</name>
</gene>
<reference evidence="9" key="2">
    <citation type="journal article" date="2023" name="Commun. Biol.">
        <title>Intrasexual cuticular hydrocarbon dimorphism in a wasp sheds light on hydrocarbon biosynthesis genes in Hymenoptera.</title>
        <authorList>
            <person name="Moris V.C."/>
            <person name="Podsiadlowski L."/>
            <person name="Martin S."/>
            <person name="Oeyen J.P."/>
            <person name="Donath A."/>
            <person name="Petersen M."/>
            <person name="Wilbrandt J."/>
            <person name="Misof B."/>
            <person name="Liedtke D."/>
            <person name="Thamm M."/>
            <person name="Scheiner R."/>
            <person name="Schmitt T."/>
            <person name="Niehuis O."/>
        </authorList>
    </citation>
    <scope>NUCLEOTIDE SEQUENCE</scope>
    <source>
        <strain evidence="9">GBR_01_08_01A</strain>
    </source>
</reference>
<evidence type="ECO:0000256" key="2">
    <source>
        <dbReference type="ARBA" id="ARBA00004947"/>
    </source>
</evidence>
<evidence type="ECO:0000256" key="4">
    <source>
        <dbReference type="ARBA" id="ARBA00021023"/>
    </source>
</evidence>
<evidence type="ECO:0000256" key="6">
    <source>
        <dbReference type="ARBA" id="ARBA00023277"/>
    </source>
</evidence>
<dbReference type="CDD" id="cd09019">
    <property type="entry name" value="galactose_mutarotase_like"/>
    <property type="match status" value="1"/>
</dbReference>
<dbReference type="GO" id="GO:0004034">
    <property type="term" value="F:aldose 1-epimerase activity"/>
    <property type="evidence" value="ECO:0007669"/>
    <property type="project" value="UniProtKB-EC"/>
</dbReference>
<evidence type="ECO:0000256" key="5">
    <source>
        <dbReference type="ARBA" id="ARBA00023235"/>
    </source>
</evidence>
<evidence type="ECO:0000313" key="9">
    <source>
        <dbReference type="EMBL" id="KAK2580942.1"/>
    </source>
</evidence>
<proteinExistence type="inferred from homology"/>
<dbReference type="Gene3D" id="2.70.98.10">
    <property type="match status" value="1"/>
</dbReference>
<dbReference type="Proteomes" id="UP001258017">
    <property type="component" value="Unassembled WGS sequence"/>
</dbReference>
<evidence type="ECO:0000313" key="10">
    <source>
        <dbReference type="Proteomes" id="UP001258017"/>
    </source>
</evidence>
<evidence type="ECO:0000256" key="8">
    <source>
        <dbReference type="ARBA" id="ARBA00045743"/>
    </source>
</evidence>
<name>A0AAD9RJJ3_9HYME</name>
<accession>A0AAD9RJJ3</accession>
<evidence type="ECO:0000256" key="1">
    <source>
        <dbReference type="ARBA" id="ARBA00001712"/>
    </source>
</evidence>
<dbReference type="InterPro" id="IPR047215">
    <property type="entry name" value="Galactose_mutarotase-like"/>
</dbReference>
<comment type="pathway">
    <text evidence="2">Carbohydrate metabolism; galactose metabolism.</text>
</comment>
<comment type="catalytic activity">
    <reaction evidence="1">
        <text>alpha-D-galactose = beta-D-galactose</text>
        <dbReference type="Rhea" id="RHEA:28675"/>
        <dbReference type="ChEBI" id="CHEBI:27667"/>
        <dbReference type="ChEBI" id="CHEBI:28061"/>
        <dbReference type="EC" id="5.1.3.3"/>
    </reaction>
    <physiologicalReaction direction="right-to-left" evidence="1">
        <dbReference type="Rhea" id="RHEA:28677"/>
    </physiologicalReaction>
</comment>
<evidence type="ECO:0000256" key="7">
    <source>
        <dbReference type="ARBA" id="ARBA00032729"/>
    </source>
</evidence>
<evidence type="ECO:0000256" key="3">
    <source>
        <dbReference type="ARBA" id="ARBA00006206"/>
    </source>
</evidence>
<dbReference type="EMBL" id="JAIFRP010000045">
    <property type="protein sequence ID" value="KAK2580942.1"/>
    <property type="molecule type" value="Genomic_DNA"/>
</dbReference>
<reference evidence="9" key="1">
    <citation type="submission" date="2021-08" db="EMBL/GenBank/DDBJ databases">
        <authorList>
            <person name="Misof B."/>
            <person name="Oliver O."/>
            <person name="Podsiadlowski L."/>
            <person name="Donath A."/>
            <person name="Peters R."/>
            <person name="Mayer C."/>
            <person name="Rust J."/>
            <person name="Gunkel S."/>
            <person name="Lesny P."/>
            <person name="Martin S."/>
            <person name="Oeyen J.P."/>
            <person name="Petersen M."/>
            <person name="Panagiotis P."/>
            <person name="Wilbrandt J."/>
            <person name="Tanja T."/>
        </authorList>
    </citation>
    <scope>NUCLEOTIDE SEQUENCE</scope>
    <source>
        <strain evidence="9">GBR_01_08_01A</strain>
        <tissue evidence="9">Thorax + abdomen</tissue>
    </source>
</reference>
<comment type="caution">
    <text evidence="9">The sequence shown here is derived from an EMBL/GenBank/DDBJ whole genome shotgun (WGS) entry which is preliminary data.</text>
</comment>
<sequence>MSAKETFIEEDGFGFVPRPDPEEHGRSYEIVRRYTMTNKHKASVRLISWGAGIQSIRVPDKKGVLGDVVLGFDDINGYLENRYMGSVIGRLVNRVAEGKMSIKKTIYSLTINDECGLDHIHGGVIAFDNVNWNSYVLNKQVVMSHLCPAGREGYPGHMLTQVKYTWTDDNQLHINIRATATEPTPANITNYCLFNLAGHGTGSEELKKHVATINADSWTFMDIKNNLPTGAIRPVEGTVYDLRLPTQLSKERLYRVPGGGYNHNLCICSPSSWCYRFHARIIHGGTGRTLEIYSNHPGLQFYTGNDLPDPNRVYPPDWEDYTPEFCTRTMKSRIQGKDGITYRRHGGFVLSPQNYPNAVNIDHFPSCILYPGKVYVHDMTYKFGLLSAK</sequence>
<organism evidence="9 10">
    <name type="scientific">Odynerus spinipes</name>
    <dbReference type="NCBI Taxonomy" id="1348599"/>
    <lineage>
        <taxon>Eukaryota</taxon>
        <taxon>Metazoa</taxon>
        <taxon>Ecdysozoa</taxon>
        <taxon>Arthropoda</taxon>
        <taxon>Hexapoda</taxon>
        <taxon>Insecta</taxon>
        <taxon>Pterygota</taxon>
        <taxon>Neoptera</taxon>
        <taxon>Endopterygota</taxon>
        <taxon>Hymenoptera</taxon>
        <taxon>Apocrita</taxon>
        <taxon>Aculeata</taxon>
        <taxon>Vespoidea</taxon>
        <taxon>Vespidae</taxon>
        <taxon>Eumeninae</taxon>
        <taxon>Odynerus</taxon>
    </lineage>
</organism>
<comment type="function">
    <text evidence="8">Mutarotase that catalyzes the interconversion of beta-D-galactose and alpha-D-galactose during galactose metabolism. Beta-D-galactose is metabolized in the liver into glucose 1-phosphate, the primary metabolic fuel, by the action of four enzymes that constitute the Leloir pathway: GALM, GALK1 (galactokinase), GALT (galactose-1-phosphate uridylyltransferase) and GALE (UDP-galactose-4'-epimerase). Involved in the maintenance of the equilibrium between the beta- and alpha-anomers of galactose, therefore ensuring a sufficient supply of the alpha-anomer for GALK1. Also active on D-glucose although shows a preference for galactose over glucose.</text>
</comment>
<dbReference type="SUPFAM" id="SSF74650">
    <property type="entry name" value="Galactose mutarotase-like"/>
    <property type="match status" value="1"/>
</dbReference>
<dbReference type="InterPro" id="IPR011013">
    <property type="entry name" value="Gal_mutarotase_sf_dom"/>
</dbReference>
<keyword evidence="5" id="KW-0413">Isomerase</keyword>
<dbReference type="Pfam" id="PF01263">
    <property type="entry name" value="Aldose_epim"/>
    <property type="match status" value="1"/>
</dbReference>
<dbReference type="PANTHER" id="PTHR10091:SF0">
    <property type="entry name" value="GALACTOSE MUTAROTASE"/>
    <property type="match status" value="1"/>
</dbReference>
<dbReference type="GO" id="GO:0033499">
    <property type="term" value="P:galactose catabolic process via UDP-galactose, Leloir pathway"/>
    <property type="evidence" value="ECO:0007669"/>
    <property type="project" value="TreeGrafter"/>
</dbReference>
<dbReference type="GO" id="GO:0006006">
    <property type="term" value="P:glucose metabolic process"/>
    <property type="evidence" value="ECO:0007669"/>
    <property type="project" value="TreeGrafter"/>
</dbReference>